<reference evidence="7 8" key="2">
    <citation type="journal article" date="2010" name="Stand. Genomic Sci.">
        <title>Complete genome sequence of Sulfurospirillum deleyianum type strain (5175).</title>
        <authorList>
            <person name="Sikorski J."/>
            <person name="Lapidus A."/>
            <person name="Copeland A."/>
            <person name="Glavina Del Rio T."/>
            <person name="Nolan M."/>
            <person name="Lucas S."/>
            <person name="Chen F."/>
            <person name="Tice H."/>
            <person name="Cheng J.F."/>
            <person name="Saunders E."/>
            <person name="Bruce D."/>
            <person name="Goodwin L."/>
            <person name="Pitluck S."/>
            <person name="Ovchinnikova G."/>
            <person name="Pati A."/>
            <person name="Ivanova N."/>
            <person name="Mavromatis K."/>
            <person name="Chen A."/>
            <person name="Palaniappan K."/>
            <person name="Chain P."/>
            <person name="Land M."/>
            <person name="Hauser L."/>
            <person name="Chang Y.J."/>
            <person name="Jeffries C.D."/>
            <person name="Brettin T."/>
            <person name="Detter J.C."/>
            <person name="Han C."/>
            <person name="Rohde M."/>
            <person name="Lang E."/>
            <person name="Spring S."/>
            <person name="Goker M."/>
            <person name="Bristow J."/>
            <person name="Eisen J.A."/>
            <person name="Markowitz V."/>
            <person name="Hugenholtz P."/>
            <person name="Kyrpides N.C."/>
            <person name="Klenk H.P."/>
        </authorList>
    </citation>
    <scope>NUCLEOTIDE SEQUENCE [LARGE SCALE GENOMIC DNA]</scope>
    <source>
        <strain evidence="8">ATCC 51133 / DSM 6946 / 5175</strain>
    </source>
</reference>
<keyword evidence="5" id="KW-0157">Chromophore</keyword>
<dbReference type="OrthoDB" id="9772484at2"/>
<dbReference type="Pfam" id="PF00875">
    <property type="entry name" value="DNA_photolyase"/>
    <property type="match status" value="1"/>
</dbReference>
<proteinExistence type="inferred from homology"/>
<evidence type="ECO:0000313" key="7">
    <source>
        <dbReference type="EMBL" id="ACZ12174.1"/>
    </source>
</evidence>
<dbReference type="GO" id="GO:0003904">
    <property type="term" value="F:deoxyribodipyrimidine photo-lyase activity"/>
    <property type="evidence" value="ECO:0007669"/>
    <property type="project" value="UniProtKB-EC"/>
</dbReference>
<dbReference type="SUPFAM" id="SSF48173">
    <property type="entry name" value="Cryptochrome/photolyase FAD-binding domain"/>
    <property type="match status" value="1"/>
</dbReference>
<protein>
    <submittedName>
        <fullName evidence="7">Deoxyribodipyrimidine photo-lyase</fullName>
        <ecNumber evidence="7">4.1.99.3</ecNumber>
    </submittedName>
</protein>
<feature type="binding site" evidence="4">
    <location>
        <position position="261"/>
    </location>
    <ligand>
        <name>FAD</name>
        <dbReference type="ChEBI" id="CHEBI:57692"/>
    </ligand>
</feature>
<evidence type="ECO:0000256" key="1">
    <source>
        <dbReference type="ARBA" id="ARBA00001932"/>
    </source>
</evidence>
<comment type="cofactor">
    <cofactor evidence="1">
        <name>(6R)-5,10-methylene-5,6,7,8-tetrahydrofolate</name>
        <dbReference type="ChEBI" id="CHEBI:15636"/>
    </cofactor>
</comment>
<dbReference type="InterPro" id="IPR005101">
    <property type="entry name" value="Cryptochr/Photolyase_FAD-bd"/>
</dbReference>
<dbReference type="AlphaFoldDB" id="D1B254"/>
<organism evidence="7 8">
    <name type="scientific">Sulfurospirillum deleyianum (strain ATCC 51133 / DSM 6946 / 5175)</name>
    <dbReference type="NCBI Taxonomy" id="525898"/>
    <lineage>
        <taxon>Bacteria</taxon>
        <taxon>Pseudomonadati</taxon>
        <taxon>Campylobacterota</taxon>
        <taxon>Epsilonproteobacteria</taxon>
        <taxon>Campylobacterales</taxon>
        <taxon>Sulfurospirillaceae</taxon>
        <taxon>Sulfurospirillum</taxon>
    </lineage>
</organism>
<dbReference type="PROSITE" id="PS51645">
    <property type="entry name" value="PHR_CRY_ALPHA_BETA"/>
    <property type="match status" value="1"/>
</dbReference>
<dbReference type="InterPro" id="IPR036155">
    <property type="entry name" value="Crypto/Photolyase_N_sf"/>
</dbReference>
<dbReference type="GO" id="GO:0071949">
    <property type="term" value="F:FAD binding"/>
    <property type="evidence" value="ECO:0007669"/>
    <property type="project" value="TreeGrafter"/>
</dbReference>
<evidence type="ECO:0000313" key="8">
    <source>
        <dbReference type="Proteomes" id="UP000002222"/>
    </source>
</evidence>
<dbReference type="Gene3D" id="1.25.40.80">
    <property type="match status" value="1"/>
</dbReference>
<dbReference type="Gene3D" id="1.10.579.10">
    <property type="entry name" value="DNA Cyclobutane Dipyrimidine Photolyase, subunit A, domain 3"/>
    <property type="match status" value="1"/>
</dbReference>
<dbReference type="Gene3D" id="3.40.50.620">
    <property type="entry name" value="HUPs"/>
    <property type="match status" value="1"/>
</dbReference>
<evidence type="ECO:0000256" key="4">
    <source>
        <dbReference type="PIRSR" id="PIRSR602081-1"/>
    </source>
</evidence>
<feature type="domain" description="Photolyase/cryptochrome alpha/beta" evidence="6">
    <location>
        <begin position="1"/>
        <end position="120"/>
    </location>
</feature>
<dbReference type="InterPro" id="IPR006050">
    <property type="entry name" value="DNA_photolyase_N"/>
</dbReference>
<keyword evidence="2 4" id="KW-0285">Flavoprotein</keyword>
<dbReference type="GO" id="GO:0009416">
    <property type="term" value="P:response to light stimulus"/>
    <property type="evidence" value="ECO:0007669"/>
    <property type="project" value="TreeGrafter"/>
</dbReference>
<feature type="binding site" evidence="4">
    <location>
        <begin position="227"/>
        <end position="231"/>
    </location>
    <ligand>
        <name>FAD</name>
        <dbReference type="ChEBI" id="CHEBI:57692"/>
    </ligand>
</feature>
<keyword evidence="7" id="KW-0456">Lyase</keyword>
<accession>D1B254</accession>
<dbReference type="EC" id="4.1.99.3" evidence="7"/>
<dbReference type="Pfam" id="PF03441">
    <property type="entry name" value="FAD_binding_7"/>
    <property type="match status" value="1"/>
</dbReference>
<feature type="binding site" evidence="4">
    <location>
        <begin position="264"/>
        <end position="271"/>
    </location>
    <ligand>
        <name>FAD</name>
        <dbReference type="ChEBI" id="CHEBI:57692"/>
    </ligand>
</feature>
<evidence type="ECO:0000256" key="2">
    <source>
        <dbReference type="ARBA" id="ARBA00022630"/>
    </source>
</evidence>
<dbReference type="InterPro" id="IPR036134">
    <property type="entry name" value="Crypto/Photolyase_FAD-like_sf"/>
</dbReference>
<dbReference type="InterPro" id="IPR002081">
    <property type="entry name" value="Cryptochrome/DNA_photolyase_1"/>
</dbReference>
<feature type="binding site" evidence="4">
    <location>
        <begin position="358"/>
        <end position="360"/>
    </location>
    <ligand>
        <name>FAD</name>
        <dbReference type="ChEBI" id="CHEBI:57692"/>
    </ligand>
</feature>
<evidence type="ECO:0000256" key="3">
    <source>
        <dbReference type="ARBA" id="ARBA00022827"/>
    </source>
</evidence>
<dbReference type="PANTHER" id="PTHR11455:SF9">
    <property type="entry name" value="CRYPTOCHROME CIRCADIAN CLOCK 5 ISOFORM X1"/>
    <property type="match status" value="1"/>
</dbReference>
<dbReference type="InterPro" id="IPR014729">
    <property type="entry name" value="Rossmann-like_a/b/a_fold"/>
</dbReference>
<dbReference type="HOGENOM" id="CLU_010348_2_2_7"/>
<dbReference type="STRING" id="525898.Sdel_1151"/>
<dbReference type="EMBL" id="CP001816">
    <property type="protein sequence ID" value="ACZ12174.1"/>
    <property type="molecule type" value="Genomic_DNA"/>
</dbReference>
<gene>
    <name evidence="7" type="ordered locus">Sdel_1151</name>
</gene>
<dbReference type="PANTHER" id="PTHR11455">
    <property type="entry name" value="CRYPTOCHROME"/>
    <property type="match status" value="1"/>
</dbReference>
<dbReference type="SUPFAM" id="SSF52425">
    <property type="entry name" value="Cryptochrome/photolyase, N-terminal domain"/>
    <property type="match status" value="1"/>
</dbReference>
<dbReference type="GO" id="GO:0003677">
    <property type="term" value="F:DNA binding"/>
    <property type="evidence" value="ECO:0007669"/>
    <property type="project" value="TreeGrafter"/>
</dbReference>
<dbReference type="Proteomes" id="UP000002222">
    <property type="component" value="Chromosome"/>
</dbReference>
<comment type="cofactor">
    <cofactor evidence="4">
        <name>FAD</name>
        <dbReference type="ChEBI" id="CHEBI:57692"/>
    </cofactor>
    <text evidence="4">Binds 1 FAD per subunit.</text>
</comment>
<reference evidence="8" key="1">
    <citation type="submission" date="2009-11" db="EMBL/GenBank/DDBJ databases">
        <title>The complete genome of Sulfurospirillum deleyianum DSM 6946.</title>
        <authorList>
            <consortium name="US DOE Joint Genome Institute (JGI-PGF)"/>
            <person name="Lucas S."/>
            <person name="Copeland A."/>
            <person name="Lapidus A."/>
            <person name="Glavina del Rio T."/>
            <person name="Dalin E."/>
            <person name="Tice H."/>
            <person name="Bruce D."/>
            <person name="Goodwin L."/>
            <person name="Pitluck S."/>
            <person name="Kyrpides N."/>
            <person name="Mavromatis K."/>
            <person name="Ivanova N."/>
            <person name="Ovchinnikova G."/>
            <person name="Munk A.C."/>
            <person name="Lu M."/>
            <person name="Brettin T."/>
            <person name="Detter J.C."/>
            <person name="Han C."/>
            <person name="Tapia R."/>
            <person name="Larimer F."/>
            <person name="Land M."/>
            <person name="Hauser L."/>
            <person name="Markowitz V."/>
            <person name="Cheng J.F."/>
            <person name="Hugenholtz P."/>
            <person name="Woyke T."/>
            <person name="Wu D."/>
            <person name="Aumann P."/>
            <person name="Schneider S."/>
            <person name="Lang E."/>
            <person name="Spring S."/>
            <person name="Klenk H.P."/>
            <person name="Eisen J.A."/>
        </authorList>
    </citation>
    <scope>NUCLEOTIDE SEQUENCE [LARGE SCALE GENOMIC DNA]</scope>
    <source>
        <strain evidence="8">ATCC 51133 / DSM 6946 / 5175</strain>
    </source>
</reference>
<dbReference type="RefSeq" id="WP_012856932.1">
    <property type="nucleotide sequence ID" value="NC_013512.1"/>
</dbReference>
<dbReference type="KEGG" id="sdl:Sdel_1151"/>
<name>D1B254_SULD5</name>
<evidence type="ECO:0000256" key="5">
    <source>
        <dbReference type="RuleBase" id="RU004182"/>
    </source>
</evidence>
<comment type="similarity">
    <text evidence="5">Belongs to the DNA photolyase family.</text>
</comment>
<dbReference type="PRINTS" id="PR00147">
    <property type="entry name" value="DNAPHOTLYASE"/>
</dbReference>
<sequence length="452" mass="52908">MKKVLWFRRDLRVDDSMLLSVEGEVLPIFIFDTHILNSLPKTDRRVAFIFEQVLSLKAKLKALGLDLALFYGTPLEVFSYLKTLGFSDVYASVDYDAYAKERDEKVGAILRFHALNDSYLFEPTEVLKKDGTPYLVFTPFYKACQQLYTQFHVLKYTKATQRLCEFDCSALWHIEKESKTALHVKMENIGFIPLHVKLLEPHKALEAFTCKLDAYAHDRDFLACDATSHLSVHLRFGTIGIREVVRYLVALKKQGHTTEPFFRQLIFREFYAYLLYHFPHLAWKNYKYTPPYEENQESYERFITAQTGYPLVDAAVRELLETGLMHNRARMVVGSFFTKHLLLPWQRGEAFFAEHLLDYDASANILSWQWCAGTGIDPQPYFRIFNPYAQSLKFDKEALYIKRFLPQLRDIPSSLLHKESYLLSHNIPHYPKPIIQHEKARKRFLNAFAHTT</sequence>
<keyword evidence="3 4" id="KW-0274">FAD</keyword>
<dbReference type="eggNOG" id="COG0415">
    <property type="taxonomic scope" value="Bacteria"/>
</dbReference>
<keyword evidence="8" id="KW-1185">Reference proteome</keyword>
<evidence type="ECO:0000259" key="6">
    <source>
        <dbReference type="PROSITE" id="PS51645"/>
    </source>
</evidence>
<feature type="binding site" evidence="4">
    <location>
        <position position="215"/>
    </location>
    <ligand>
        <name>FAD</name>
        <dbReference type="ChEBI" id="CHEBI:57692"/>
    </ligand>
</feature>